<keyword evidence="2 3" id="KW-0802">TPR repeat</keyword>
<dbReference type="PANTHER" id="PTHR45831:SF2">
    <property type="entry name" value="LD24721P"/>
    <property type="match status" value="1"/>
</dbReference>
<dbReference type="Gene3D" id="2.40.70.10">
    <property type="entry name" value="Acid Proteases"/>
    <property type="match status" value="1"/>
</dbReference>
<dbReference type="Pfam" id="PF13432">
    <property type="entry name" value="TPR_16"/>
    <property type="match status" value="1"/>
</dbReference>
<feature type="chain" id="PRO_5028203726" evidence="4">
    <location>
        <begin position="24"/>
        <end position="358"/>
    </location>
</feature>
<dbReference type="SUPFAM" id="SSF50630">
    <property type="entry name" value="Acid proteases"/>
    <property type="match status" value="1"/>
</dbReference>
<dbReference type="GO" id="GO:0072380">
    <property type="term" value="C:TRC complex"/>
    <property type="evidence" value="ECO:0007669"/>
    <property type="project" value="TreeGrafter"/>
</dbReference>
<reference evidence="5" key="1">
    <citation type="journal article" date="2020" name="mSystems">
        <title>Genome- and Community-Level Interaction Insights into Carbon Utilization and Element Cycling Functions of Hydrothermarchaeota in Hydrothermal Sediment.</title>
        <authorList>
            <person name="Zhou Z."/>
            <person name="Liu Y."/>
            <person name="Xu W."/>
            <person name="Pan J."/>
            <person name="Luo Z.H."/>
            <person name="Li M."/>
        </authorList>
    </citation>
    <scope>NUCLEOTIDE SEQUENCE [LARGE SCALE GENOMIC DNA]</scope>
    <source>
        <strain evidence="5">SpSt-769</strain>
    </source>
</reference>
<feature type="repeat" description="TPR" evidence="3">
    <location>
        <begin position="28"/>
        <end position="61"/>
    </location>
</feature>
<dbReference type="AlphaFoldDB" id="A0A7C4AS25"/>
<organism evidence="5">
    <name type="scientific">Desulfomonile tiedjei</name>
    <dbReference type="NCBI Taxonomy" id="2358"/>
    <lineage>
        <taxon>Bacteria</taxon>
        <taxon>Pseudomonadati</taxon>
        <taxon>Thermodesulfobacteriota</taxon>
        <taxon>Desulfomonilia</taxon>
        <taxon>Desulfomonilales</taxon>
        <taxon>Desulfomonilaceae</taxon>
        <taxon>Desulfomonile</taxon>
    </lineage>
</organism>
<evidence type="ECO:0000256" key="1">
    <source>
        <dbReference type="ARBA" id="ARBA00022737"/>
    </source>
</evidence>
<feature type="repeat" description="TPR" evidence="3">
    <location>
        <begin position="142"/>
        <end position="175"/>
    </location>
</feature>
<dbReference type="CDD" id="cd05483">
    <property type="entry name" value="retropepsin_like_bacteria"/>
    <property type="match status" value="1"/>
</dbReference>
<dbReference type="InterPro" id="IPR011990">
    <property type="entry name" value="TPR-like_helical_dom_sf"/>
</dbReference>
<dbReference type="Pfam" id="PF13181">
    <property type="entry name" value="TPR_8"/>
    <property type="match status" value="1"/>
</dbReference>
<dbReference type="PROSITE" id="PS50005">
    <property type="entry name" value="TPR"/>
    <property type="match status" value="3"/>
</dbReference>
<dbReference type="InterPro" id="IPR021109">
    <property type="entry name" value="Peptidase_aspartic_dom_sf"/>
</dbReference>
<dbReference type="PROSITE" id="PS50293">
    <property type="entry name" value="TPR_REGION"/>
    <property type="match status" value="1"/>
</dbReference>
<dbReference type="InterPro" id="IPR001969">
    <property type="entry name" value="Aspartic_peptidase_AS"/>
</dbReference>
<dbReference type="GO" id="GO:0004190">
    <property type="term" value="F:aspartic-type endopeptidase activity"/>
    <property type="evidence" value="ECO:0007669"/>
    <property type="project" value="InterPro"/>
</dbReference>
<dbReference type="InterPro" id="IPR019734">
    <property type="entry name" value="TPR_rpt"/>
</dbReference>
<comment type="caution">
    <text evidence="5">The sequence shown here is derived from an EMBL/GenBank/DDBJ whole genome shotgun (WGS) entry which is preliminary data.</text>
</comment>
<evidence type="ECO:0000256" key="2">
    <source>
        <dbReference type="ARBA" id="ARBA00022803"/>
    </source>
</evidence>
<dbReference type="EMBL" id="DTGT01000246">
    <property type="protein sequence ID" value="HGH61208.1"/>
    <property type="molecule type" value="Genomic_DNA"/>
</dbReference>
<dbReference type="InterPro" id="IPR047150">
    <property type="entry name" value="SGT"/>
</dbReference>
<accession>A0A7C4AS25</accession>
<evidence type="ECO:0000313" key="5">
    <source>
        <dbReference type="EMBL" id="HGH61208.1"/>
    </source>
</evidence>
<dbReference type="GO" id="GO:0006508">
    <property type="term" value="P:proteolysis"/>
    <property type="evidence" value="ECO:0007669"/>
    <property type="project" value="InterPro"/>
</dbReference>
<keyword evidence="4" id="KW-0732">Signal</keyword>
<dbReference type="GO" id="GO:0006620">
    <property type="term" value="P:post-translational protein targeting to endoplasmic reticulum membrane"/>
    <property type="evidence" value="ECO:0007669"/>
    <property type="project" value="TreeGrafter"/>
</dbReference>
<evidence type="ECO:0000256" key="4">
    <source>
        <dbReference type="SAM" id="SignalP"/>
    </source>
</evidence>
<dbReference type="Pfam" id="PF13975">
    <property type="entry name" value="gag-asp_proteas"/>
    <property type="match status" value="1"/>
</dbReference>
<dbReference type="GO" id="GO:0016020">
    <property type="term" value="C:membrane"/>
    <property type="evidence" value="ECO:0007669"/>
    <property type="project" value="TreeGrafter"/>
</dbReference>
<dbReference type="InterPro" id="IPR034122">
    <property type="entry name" value="Retropepsin-like_bacterial"/>
</dbReference>
<proteinExistence type="predicted"/>
<sequence length="358" mass="39141">MAKWKLKFLVLTCLFFLASNVWAEESDATSLFQIGRRLFETGDYYRAVETFSKILQAAEPDTPAVHLVRLARAQAYYGKGDLKRAWADLNAVLESGAVNGEILASGLMLRGTINLKEGRQKSAFNDFTKAINIDHANKSLKCLALTNRGIAYVNRGDLENAIRDLNRAVSIDPTSSFAYAARGLAHLRSDKIDLARRDSEKALSLSPDPSAAKIAQKILSELSVTQSSANRLALRLNEHGQIFVQVKFGRTGAPHRFLLDTGATHTVISPKLLAEISRETKVTPLGKGMVVLADGSSQSVSRYRVNNAFLFNMPLGDIEVHVFDRKTKAGLNLLGAKSLGNVTVTIDSGAKRAEIARK</sequence>
<dbReference type="SMART" id="SM00028">
    <property type="entry name" value="TPR"/>
    <property type="match status" value="5"/>
</dbReference>
<name>A0A7C4AS25_9BACT</name>
<protein>
    <submittedName>
        <fullName evidence="5">Tetratricopeptide repeat protein</fullName>
    </submittedName>
</protein>
<keyword evidence="1" id="KW-0677">Repeat</keyword>
<dbReference type="PANTHER" id="PTHR45831">
    <property type="entry name" value="LD24721P"/>
    <property type="match status" value="1"/>
</dbReference>
<dbReference type="SUPFAM" id="SSF48452">
    <property type="entry name" value="TPR-like"/>
    <property type="match status" value="1"/>
</dbReference>
<feature type="repeat" description="TPR" evidence="3">
    <location>
        <begin position="176"/>
        <end position="209"/>
    </location>
</feature>
<dbReference type="Pfam" id="PF00515">
    <property type="entry name" value="TPR_1"/>
    <property type="match status" value="1"/>
</dbReference>
<evidence type="ECO:0000256" key="3">
    <source>
        <dbReference type="PROSITE-ProRule" id="PRU00339"/>
    </source>
</evidence>
<dbReference type="Gene3D" id="1.25.40.10">
    <property type="entry name" value="Tetratricopeptide repeat domain"/>
    <property type="match status" value="2"/>
</dbReference>
<dbReference type="GO" id="GO:0060090">
    <property type="term" value="F:molecular adaptor activity"/>
    <property type="evidence" value="ECO:0007669"/>
    <property type="project" value="TreeGrafter"/>
</dbReference>
<feature type="signal peptide" evidence="4">
    <location>
        <begin position="1"/>
        <end position="23"/>
    </location>
</feature>
<gene>
    <name evidence="5" type="ORF">ENV54_07920</name>
</gene>
<dbReference type="PROSITE" id="PS00141">
    <property type="entry name" value="ASP_PROTEASE"/>
    <property type="match status" value="1"/>
</dbReference>